<keyword evidence="1 8" id="KW-0479">Metal-binding</keyword>
<dbReference type="PANTHER" id="PTHR43616:SF5">
    <property type="entry name" value="GLYCEROL DEHYDROGENASE 1"/>
    <property type="match status" value="1"/>
</dbReference>
<evidence type="ECO:0000256" key="8">
    <source>
        <dbReference type="PIRSR" id="PIRSR000112-1"/>
    </source>
</evidence>
<keyword evidence="2" id="KW-0560">Oxidoreductase</keyword>
<reference evidence="11 12" key="1">
    <citation type="journal article" date="2013" name="Genome Announc.">
        <title>Complete Genome Sequence of the Porcine Strain Brachyspira pilosicoli P43/6/78(T.).</title>
        <authorList>
            <person name="Lin C."/>
            <person name="den Bakker H.C."/>
            <person name="Suzuki H."/>
            <person name="Lefebure T."/>
            <person name="Ponnala L."/>
            <person name="Sun Q."/>
            <person name="Stanhope M.J."/>
            <person name="Wiedmann M."/>
            <person name="Duhamel G.E."/>
        </authorList>
    </citation>
    <scope>NUCLEOTIDE SEQUENCE [LARGE SCALE GENOMIC DNA]</scope>
    <source>
        <strain evidence="11 12">P43/6/78</strain>
    </source>
</reference>
<evidence type="ECO:0000256" key="3">
    <source>
        <dbReference type="ARBA" id="ARBA00023027"/>
    </source>
</evidence>
<feature type="binding site" evidence="8">
    <location>
        <position position="168"/>
    </location>
    <ligand>
        <name>glycerol</name>
        <dbReference type="ChEBI" id="CHEBI:17754"/>
    </ligand>
</feature>
<dbReference type="CDD" id="cd08171">
    <property type="entry name" value="GlyDH-like"/>
    <property type="match status" value="1"/>
</dbReference>
<feature type="binding site" evidence="9">
    <location>
        <begin position="91"/>
        <end position="95"/>
    </location>
    <ligand>
        <name>NAD(+)</name>
        <dbReference type="ChEBI" id="CHEBI:57540"/>
    </ligand>
</feature>
<evidence type="ECO:0000256" key="1">
    <source>
        <dbReference type="ARBA" id="ARBA00022723"/>
    </source>
</evidence>
<evidence type="ECO:0000256" key="7">
    <source>
        <dbReference type="ARBA" id="ARBA00049006"/>
    </source>
</evidence>
<dbReference type="InterPro" id="IPR016205">
    <property type="entry name" value="Glycerol_DH"/>
</dbReference>
<proteinExistence type="predicted"/>
<name>A0A3B6VU64_BRAPL</name>
<evidence type="ECO:0000256" key="6">
    <source>
        <dbReference type="ARBA" id="ARBA00040132"/>
    </source>
</evidence>
<dbReference type="KEGG" id="bpip:BPP43_03685"/>
<evidence type="ECO:0000256" key="5">
    <source>
        <dbReference type="ARBA" id="ARBA00039147"/>
    </source>
</evidence>
<dbReference type="GO" id="GO:0008888">
    <property type="term" value="F:glycerol dehydrogenase (NAD+) activity"/>
    <property type="evidence" value="ECO:0007669"/>
    <property type="project" value="UniProtKB-EC"/>
</dbReference>
<evidence type="ECO:0000256" key="4">
    <source>
        <dbReference type="ARBA" id="ARBA00037918"/>
    </source>
</evidence>
<feature type="binding site" evidence="8">
    <location>
        <position position="251"/>
    </location>
    <ligand>
        <name>glycerol</name>
        <dbReference type="ChEBI" id="CHEBI:17754"/>
    </ligand>
</feature>
<dbReference type="SUPFAM" id="SSF56796">
    <property type="entry name" value="Dehydroquinate synthase-like"/>
    <property type="match status" value="1"/>
</dbReference>
<sequence length="362" mass="40985">MESLFLPNYTIGSDAYNYIDDICKNYGSNAVIISGKKSLNASRDILLKSLKNINVTAEIYYGGVASYENVEMLKNIKEIKEADMVFAVGGGRCVDTVKTLCDMINKPLFTFPTLASNCAAVTSLSVMYNSDDSYKNLYTQKRPAIHTFINTDIILNSPERYFIAGMGDALSKQYETLFSTRNEVFDYKNFLGYEIIKECSNDIIKYSLKAFNDFKNKKPTDDFNRVVLHIVYTTGLTSVTMRDDYHISLPHAVYNGLTRIKEIGEKYFHGELVAYGILLLLTMDKKFDELEKVFNFNKSLSLPTSIKAIGIKDISLENEELSKVLEGAYVSKDLEVSPYPITKDMIINAMLELEEYNIKKAL</sequence>
<dbReference type="InterPro" id="IPR001670">
    <property type="entry name" value="ADH_Fe/GldA"/>
</dbReference>
<evidence type="ECO:0000313" key="11">
    <source>
        <dbReference type="EMBL" id="AGA66029.1"/>
    </source>
</evidence>
<dbReference type="GO" id="GO:0046872">
    <property type="term" value="F:metal ion binding"/>
    <property type="evidence" value="ECO:0007669"/>
    <property type="project" value="UniProtKB-KW"/>
</dbReference>
<feature type="binding site" evidence="8">
    <location>
        <position position="269"/>
    </location>
    <ligand>
        <name>glycerol</name>
        <dbReference type="ChEBI" id="CHEBI:17754"/>
    </ligand>
</feature>
<comment type="catalytic activity">
    <reaction evidence="7">
        <text>glycerol + NAD(+) = dihydroxyacetone + NADH + H(+)</text>
        <dbReference type="Rhea" id="RHEA:13769"/>
        <dbReference type="ChEBI" id="CHEBI:15378"/>
        <dbReference type="ChEBI" id="CHEBI:16016"/>
        <dbReference type="ChEBI" id="CHEBI:17754"/>
        <dbReference type="ChEBI" id="CHEBI:57540"/>
        <dbReference type="ChEBI" id="CHEBI:57945"/>
        <dbReference type="EC" id="1.1.1.6"/>
    </reaction>
</comment>
<dbReference type="GO" id="GO:0005829">
    <property type="term" value="C:cytosol"/>
    <property type="evidence" value="ECO:0007669"/>
    <property type="project" value="TreeGrafter"/>
</dbReference>
<dbReference type="RefSeq" id="WP_014933063.1">
    <property type="nucleotide sequence ID" value="NC_019908.1"/>
</dbReference>
<evidence type="ECO:0000256" key="2">
    <source>
        <dbReference type="ARBA" id="ARBA00023002"/>
    </source>
</evidence>
<dbReference type="PIRSF" id="PIRSF000112">
    <property type="entry name" value="Glycerol_dehydrogenase"/>
    <property type="match status" value="1"/>
</dbReference>
<dbReference type="EC" id="1.1.1.6" evidence="5"/>
<accession>A0A3B6VU64</accession>
<evidence type="ECO:0000259" key="10">
    <source>
        <dbReference type="Pfam" id="PF00465"/>
    </source>
</evidence>
<keyword evidence="3 9" id="KW-0520">NAD</keyword>
<comment type="pathway">
    <text evidence="4">Polyol metabolism; glycerol fermentation; glycerone phosphate from glycerol (oxidative route): step 1/2.</text>
</comment>
<organism evidence="11 12">
    <name type="scientific">Brachyspira pilosicoli P43/6/78</name>
    <dbReference type="NCBI Taxonomy" id="1042417"/>
    <lineage>
        <taxon>Bacteria</taxon>
        <taxon>Pseudomonadati</taxon>
        <taxon>Spirochaetota</taxon>
        <taxon>Spirochaetia</taxon>
        <taxon>Brachyspirales</taxon>
        <taxon>Brachyspiraceae</taxon>
        <taxon>Brachyspira</taxon>
    </lineage>
</organism>
<dbReference type="Gene3D" id="3.40.50.1970">
    <property type="match status" value="1"/>
</dbReference>
<protein>
    <recommendedName>
        <fullName evidence="6">Glycerol dehydrogenase</fullName>
        <ecNumber evidence="5">1.1.1.6</ecNumber>
    </recommendedName>
</protein>
<dbReference type="Pfam" id="PF00465">
    <property type="entry name" value="Fe-ADH"/>
    <property type="match status" value="1"/>
</dbReference>
<evidence type="ECO:0000256" key="9">
    <source>
        <dbReference type="PIRSR" id="PIRSR000112-3"/>
    </source>
</evidence>
<evidence type="ECO:0000313" key="12">
    <source>
        <dbReference type="Proteomes" id="UP000010793"/>
    </source>
</evidence>
<feature type="binding site" evidence="9">
    <location>
        <position position="128"/>
    </location>
    <ligand>
        <name>NAD(+)</name>
        <dbReference type="ChEBI" id="CHEBI:57540"/>
    </ligand>
</feature>
<feature type="binding site" evidence="9">
    <location>
        <begin position="113"/>
        <end position="116"/>
    </location>
    <ligand>
        <name>NAD(+)</name>
        <dbReference type="ChEBI" id="CHEBI:57540"/>
    </ligand>
</feature>
<dbReference type="PANTHER" id="PTHR43616">
    <property type="entry name" value="GLYCEROL DEHYDROGENASE"/>
    <property type="match status" value="1"/>
</dbReference>
<dbReference type="Proteomes" id="UP000010793">
    <property type="component" value="Chromosome"/>
</dbReference>
<dbReference type="AlphaFoldDB" id="A0A3B6VU64"/>
<feature type="binding site" evidence="9">
    <location>
        <position position="122"/>
    </location>
    <ligand>
        <name>NAD(+)</name>
        <dbReference type="ChEBI" id="CHEBI:57540"/>
    </ligand>
</feature>
<gene>
    <name evidence="11" type="ORF">BPP43_03685</name>
</gene>
<feature type="binding site" evidence="9">
    <location>
        <position position="124"/>
    </location>
    <ligand>
        <name>NAD(+)</name>
        <dbReference type="ChEBI" id="CHEBI:57540"/>
    </ligand>
</feature>
<feature type="domain" description="Alcohol dehydrogenase iron-type/glycerol dehydrogenase GldA" evidence="10">
    <location>
        <begin position="8"/>
        <end position="139"/>
    </location>
</feature>
<dbReference type="EMBL" id="CP002873">
    <property type="protein sequence ID" value="AGA66029.1"/>
    <property type="molecule type" value="Genomic_DNA"/>
</dbReference>
<comment type="cofactor">
    <cofactor evidence="8">
        <name>Zn(2+)</name>
        <dbReference type="ChEBI" id="CHEBI:29105"/>
    </cofactor>
    <text evidence="8">Binds 1 zinc ion per subunit.</text>
</comment>
<keyword evidence="8" id="KW-0862">Zinc</keyword>
<keyword evidence="12" id="KW-1185">Reference proteome</keyword>
<dbReference type="Gene3D" id="1.20.1090.10">
    <property type="entry name" value="Dehydroquinate synthase-like - alpha domain"/>
    <property type="match status" value="1"/>
</dbReference>